<evidence type="ECO:0000313" key="2">
    <source>
        <dbReference type="EMBL" id="JAD44683.1"/>
    </source>
</evidence>
<proteinExistence type="predicted"/>
<reference evidence="2" key="2">
    <citation type="journal article" date="2015" name="Data Brief">
        <title>Shoot transcriptome of the giant reed, Arundo donax.</title>
        <authorList>
            <person name="Barrero R.A."/>
            <person name="Guerrero F.D."/>
            <person name="Moolhuijzen P."/>
            <person name="Goolsby J.A."/>
            <person name="Tidwell J."/>
            <person name="Bellgard S.E."/>
            <person name="Bellgard M.I."/>
        </authorList>
    </citation>
    <scope>NUCLEOTIDE SEQUENCE</scope>
    <source>
        <tissue evidence="2">Shoot tissue taken approximately 20 cm above the soil surface</tissue>
    </source>
</reference>
<protein>
    <submittedName>
        <fullName evidence="2">Uncharacterized protein</fullName>
    </submittedName>
</protein>
<evidence type="ECO:0000256" key="1">
    <source>
        <dbReference type="SAM" id="Phobius"/>
    </source>
</evidence>
<dbReference type="EMBL" id="GBRH01253212">
    <property type="protein sequence ID" value="JAD44683.1"/>
    <property type="molecule type" value="Transcribed_RNA"/>
</dbReference>
<reference evidence="2" key="1">
    <citation type="submission" date="2014-09" db="EMBL/GenBank/DDBJ databases">
        <authorList>
            <person name="Magalhaes I.L.F."/>
            <person name="Oliveira U."/>
            <person name="Santos F.R."/>
            <person name="Vidigal T.H.D.A."/>
            <person name="Brescovit A.D."/>
            <person name="Santos A.J."/>
        </authorList>
    </citation>
    <scope>NUCLEOTIDE SEQUENCE</scope>
    <source>
        <tissue evidence="2">Shoot tissue taken approximately 20 cm above the soil surface</tissue>
    </source>
</reference>
<keyword evidence="1" id="KW-0472">Membrane</keyword>
<name>A0A0A9A442_ARUDO</name>
<feature type="transmembrane region" description="Helical" evidence="1">
    <location>
        <begin position="13"/>
        <end position="32"/>
    </location>
</feature>
<organism evidence="2">
    <name type="scientific">Arundo donax</name>
    <name type="common">Giant reed</name>
    <name type="synonym">Donax arundinaceus</name>
    <dbReference type="NCBI Taxonomy" id="35708"/>
    <lineage>
        <taxon>Eukaryota</taxon>
        <taxon>Viridiplantae</taxon>
        <taxon>Streptophyta</taxon>
        <taxon>Embryophyta</taxon>
        <taxon>Tracheophyta</taxon>
        <taxon>Spermatophyta</taxon>
        <taxon>Magnoliopsida</taxon>
        <taxon>Liliopsida</taxon>
        <taxon>Poales</taxon>
        <taxon>Poaceae</taxon>
        <taxon>PACMAD clade</taxon>
        <taxon>Arundinoideae</taxon>
        <taxon>Arundineae</taxon>
        <taxon>Arundo</taxon>
    </lineage>
</organism>
<accession>A0A0A9A442</accession>
<dbReference type="AlphaFoldDB" id="A0A0A9A442"/>
<sequence>MANKSDVHFLRRIAYYYLKVQIELAMLLLLGLKCSQLNYCGKHSNPFYYYFTVT</sequence>
<keyword evidence="1" id="KW-0812">Transmembrane</keyword>
<keyword evidence="1" id="KW-1133">Transmembrane helix</keyword>